<evidence type="ECO:0000256" key="9">
    <source>
        <dbReference type="ARBA" id="ARBA00048205"/>
    </source>
</evidence>
<dbReference type="InterPro" id="IPR024036">
    <property type="entry name" value="tRNA-dHydroUridine_Synthase_C"/>
</dbReference>
<dbReference type="CDD" id="cd02801">
    <property type="entry name" value="DUS_like_FMN"/>
    <property type="match status" value="1"/>
</dbReference>
<dbReference type="PIRSF" id="PIRSF006621">
    <property type="entry name" value="Dus"/>
    <property type="match status" value="1"/>
</dbReference>
<comment type="similarity">
    <text evidence="11">Belongs to the dus family.</text>
</comment>
<dbReference type="RefSeq" id="WP_374057311.1">
    <property type="nucleotide sequence ID" value="NZ_FOGP01000005.1"/>
</dbReference>
<evidence type="ECO:0000256" key="1">
    <source>
        <dbReference type="ARBA" id="ARBA00002790"/>
    </source>
</evidence>
<keyword evidence="7" id="KW-0694">RNA-binding</keyword>
<name>A0A1H9QDQ5_9ACTN</name>
<feature type="binding site" evidence="13">
    <location>
        <position position="219"/>
    </location>
    <ligand>
        <name>FMN</name>
        <dbReference type="ChEBI" id="CHEBI:58210"/>
    </ligand>
</feature>
<evidence type="ECO:0000256" key="3">
    <source>
        <dbReference type="ARBA" id="ARBA00022630"/>
    </source>
</evidence>
<keyword evidence="5 11" id="KW-0819">tRNA processing</keyword>
<proteinExistence type="inferred from homology"/>
<keyword evidence="8 11" id="KW-0560">Oxidoreductase</keyword>
<keyword evidence="6" id="KW-0521">NADP</keyword>
<evidence type="ECO:0000256" key="11">
    <source>
        <dbReference type="PIRNR" id="PIRNR006621"/>
    </source>
</evidence>
<feature type="active site" description="Proton donor" evidence="12">
    <location>
        <position position="150"/>
    </location>
</feature>
<dbReference type="EC" id="1.3.1.-" evidence="11"/>
<sequence>MMHGLNFEDSRRKAPGSLCDAPAASEVLAALARGAGLSDALERFPRAGTLRERLERARYLMAPMAGVSDAAYRMMARAGGAGLAYSEMVSVAGIHYEGEKTWDLVIPRDPEPDLAVQLFGSKPDQFREAAAQVSERLGDRLALIDINMACPVPKVTKKGEGSALLDEPELAADIVRACVREASVPVTCKIRRSRRPGPEQAPDFARALEQAGASAVAVHGRCASQLYRGEADWSVVRHVVDAVSIPVIGSGDVLSAESASRMRAETGASAVMVARGTYGNPWIFGSARLVDAGKPPKEPSALERISAFECHVRLLAATGAHLARARSLAGWYFKGMPHAAAWRNNAMSCVLLEDFLKLARDLRIRALEG</sequence>
<evidence type="ECO:0000256" key="2">
    <source>
        <dbReference type="ARBA" id="ARBA00022555"/>
    </source>
</evidence>
<dbReference type="EMBL" id="FOGP01000005">
    <property type="protein sequence ID" value="SER58567.1"/>
    <property type="molecule type" value="Genomic_DNA"/>
</dbReference>
<evidence type="ECO:0000313" key="15">
    <source>
        <dbReference type="EMBL" id="SER58567.1"/>
    </source>
</evidence>
<dbReference type="InterPro" id="IPR013785">
    <property type="entry name" value="Aldolase_TIM"/>
</dbReference>
<dbReference type="GO" id="GO:0017150">
    <property type="term" value="F:tRNA dihydrouridine synthase activity"/>
    <property type="evidence" value="ECO:0007669"/>
    <property type="project" value="InterPro"/>
</dbReference>
<feature type="binding site" evidence="13">
    <location>
        <position position="189"/>
    </location>
    <ligand>
        <name>FMN</name>
        <dbReference type="ChEBI" id="CHEBI:58210"/>
    </ligand>
</feature>
<keyword evidence="2" id="KW-0820">tRNA-binding</keyword>
<comment type="cofactor">
    <cofactor evidence="11 13">
        <name>FMN</name>
        <dbReference type="ChEBI" id="CHEBI:58210"/>
    </cofactor>
</comment>
<reference evidence="16" key="1">
    <citation type="submission" date="2016-10" db="EMBL/GenBank/DDBJ databases">
        <authorList>
            <person name="Varghese N."/>
            <person name="Submissions S."/>
        </authorList>
    </citation>
    <scope>NUCLEOTIDE SEQUENCE [LARGE SCALE GENOMIC DNA]</scope>
    <source>
        <strain evidence="16">KHGC19</strain>
    </source>
</reference>
<dbReference type="InterPro" id="IPR001269">
    <property type="entry name" value="DUS_fam"/>
</dbReference>
<evidence type="ECO:0000256" key="5">
    <source>
        <dbReference type="ARBA" id="ARBA00022694"/>
    </source>
</evidence>
<feature type="binding site" evidence="13">
    <location>
        <begin position="63"/>
        <end position="65"/>
    </location>
    <ligand>
        <name>FMN</name>
        <dbReference type="ChEBI" id="CHEBI:58210"/>
    </ligand>
</feature>
<dbReference type="PANTHER" id="PTHR11082">
    <property type="entry name" value="TRNA-DIHYDROURIDINE SYNTHASE"/>
    <property type="match status" value="1"/>
</dbReference>
<dbReference type="Gene3D" id="1.10.1200.80">
    <property type="entry name" value="Putative flavin oxidoreducatase, domain 2"/>
    <property type="match status" value="1"/>
</dbReference>
<feature type="binding site" evidence="13">
    <location>
        <position position="117"/>
    </location>
    <ligand>
        <name>FMN</name>
        <dbReference type="ChEBI" id="CHEBI:58210"/>
    </ligand>
</feature>
<feature type="binding site" evidence="13">
    <location>
        <begin position="274"/>
        <end position="275"/>
    </location>
    <ligand>
        <name>FMN</name>
        <dbReference type="ChEBI" id="CHEBI:58210"/>
    </ligand>
</feature>
<evidence type="ECO:0000313" key="16">
    <source>
        <dbReference type="Proteomes" id="UP000199128"/>
    </source>
</evidence>
<evidence type="ECO:0000259" key="14">
    <source>
        <dbReference type="Pfam" id="PF01207"/>
    </source>
</evidence>
<dbReference type="AlphaFoldDB" id="A0A1H9QDQ5"/>
<dbReference type="GO" id="GO:0050660">
    <property type="term" value="F:flavin adenine dinucleotide binding"/>
    <property type="evidence" value="ECO:0007669"/>
    <property type="project" value="InterPro"/>
</dbReference>
<organism evidence="15 16">
    <name type="scientific">Parafannyhessea umbonata</name>
    <dbReference type="NCBI Taxonomy" id="604330"/>
    <lineage>
        <taxon>Bacteria</taxon>
        <taxon>Bacillati</taxon>
        <taxon>Actinomycetota</taxon>
        <taxon>Coriobacteriia</taxon>
        <taxon>Coriobacteriales</taxon>
        <taxon>Atopobiaceae</taxon>
        <taxon>Parafannyhessea</taxon>
    </lineage>
</organism>
<evidence type="ECO:0000256" key="7">
    <source>
        <dbReference type="ARBA" id="ARBA00022884"/>
    </source>
</evidence>
<dbReference type="SUPFAM" id="SSF51395">
    <property type="entry name" value="FMN-linked oxidoreductases"/>
    <property type="match status" value="1"/>
</dbReference>
<comment type="catalytic activity">
    <reaction evidence="10">
        <text>a 5,6-dihydrouridine in tRNA + NAD(+) = a uridine in tRNA + NADH + H(+)</text>
        <dbReference type="Rhea" id="RHEA:54452"/>
        <dbReference type="Rhea" id="RHEA-COMP:13339"/>
        <dbReference type="Rhea" id="RHEA-COMP:13887"/>
        <dbReference type="ChEBI" id="CHEBI:15378"/>
        <dbReference type="ChEBI" id="CHEBI:57540"/>
        <dbReference type="ChEBI" id="CHEBI:57945"/>
        <dbReference type="ChEBI" id="CHEBI:65315"/>
        <dbReference type="ChEBI" id="CHEBI:74443"/>
    </reaction>
</comment>
<keyword evidence="13" id="KW-0547">Nucleotide-binding</keyword>
<dbReference type="GO" id="GO:0000049">
    <property type="term" value="F:tRNA binding"/>
    <property type="evidence" value="ECO:0007669"/>
    <property type="project" value="UniProtKB-KW"/>
</dbReference>
<dbReference type="InterPro" id="IPR035587">
    <property type="entry name" value="DUS-like_FMN-bd"/>
</dbReference>
<evidence type="ECO:0000256" key="10">
    <source>
        <dbReference type="ARBA" id="ARBA00048802"/>
    </source>
</evidence>
<evidence type="ECO:0000256" key="6">
    <source>
        <dbReference type="ARBA" id="ARBA00022857"/>
    </source>
</evidence>
<evidence type="ECO:0000256" key="12">
    <source>
        <dbReference type="PIRSR" id="PIRSR006621-1"/>
    </source>
</evidence>
<gene>
    <name evidence="15" type="ORF">SAMN05216446_1416</name>
</gene>
<comment type="catalytic activity">
    <reaction evidence="9">
        <text>a 5,6-dihydrouridine in tRNA + NADP(+) = a uridine in tRNA + NADPH + H(+)</text>
        <dbReference type="Rhea" id="RHEA:23624"/>
        <dbReference type="Rhea" id="RHEA-COMP:13339"/>
        <dbReference type="Rhea" id="RHEA-COMP:13887"/>
        <dbReference type="ChEBI" id="CHEBI:15378"/>
        <dbReference type="ChEBI" id="CHEBI:57783"/>
        <dbReference type="ChEBI" id="CHEBI:58349"/>
        <dbReference type="ChEBI" id="CHEBI:65315"/>
        <dbReference type="ChEBI" id="CHEBI:74443"/>
    </reaction>
</comment>
<keyword evidence="4 11" id="KW-0288">FMN</keyword>
<dbReference type="Proteomes" id="UP000199128">
    <property type="component" value="Unassembled WGS sequence"/>
</dbReference>
<dbReference type="PANTHER" id="PTHR11082:SF25">
    <property type="entry name" value="DUS-LIKE FMN-BINDING DOMAIN-CONTAINING PROTEIN"/>
    <property type="match status" value="1"/>
</dbReference>
<keyword evidence="3 11" id="KW-0285">Flavoprotein</keyword>
<comment type="function">
    <text evidence="1 11">Catalyzes the synthesis of 5,6-dihydrouridine (D), a modified base found in the D-loop of most tRNAs, via the reduction of the C5-C6 double bond in target uridines.</text>
</comment>
<dbReference type="Pfam" id="PF01207">
    <property type="entry name" value="Dus"/>
    <property type="match status" value="1"/>
</dbReference>
<feature type="domain" description="DUS-like FMN-binding" evidence="14">
    <location>
        <begin position="61"/>
        <end position="357"/>
    </location>
</feature>
<evidence type="ECO:0000256" key="8">
    <source>
        <dbReference type="ARBA" id="ARBA00023002"/>
    </source>
</evidence>
<protein>
    <recommendedName>
        <fullName evidence="11">tRNA-dihydrouridine synthase</fullName>
        <ecNumber evidence="11">1.3.1.-</ecNumber>
    </recommendedName>
</protein>
<dbReference type="Gene3D" id="3.20.20.70">
    <property type="entry name" value="Aldolase class I"/>
    <property type="match status" value="1"/>
</dbReference>
<accession>A0A1H9QDQ5</accession>
<evidence type="ECO:0000256" key="13">
    <source>
        <dbReference type="PIRSR" id="PIRSR006621-2"/>
    </source>
</evidence>
<evidence type="ECO:0000256" key="4">
    <source>
        <dbReference type="ARBA" id="ARBA00022643"/>
    </source>
</evidence>